<organism evidence="2">
    <name type="scientific">Leptocylindrus danicus</name>
    <dbReference type="NCBI Taxonomy" id="163516"/>
    <lineage>
        <taxon>Eukaryota</taxon>
        <taxon>Sar</taxon>
        <taxon>Stramenopiles</taxon>
        <taxon>Ochrophyta</taxon>
        <taxon>Bacillariophyta</taxon>
        <taxon>Coscinodiscophyceae</taxon>
        <taxon>Chaetocerotophycidae</taxon>
        <taxon>Leptocylindrales</taxon>
        <taxon>Leptocylindraceae</taxon>
        <taxon>Leptocylindrus</taxon>
    </lineage>
</organism>
<dbReference type="EMBL" id="HBGY01024536">
    <property type="protein sequence ID" value="CAD9596598.1"/>
    <property type="molecule type" value="Transcribed_RNA"/>
</dbReference>
<evidence type="ECO:0000313" key="2">
    <source>
        <dbReference type="EMBL" id="CAD9596598.1"/>
    </source>
</evidence>
<feature type="region of interest" description="Disordered" evidence="1">
    <location>
        <begin position="48"/>
        <end position="67"/>
    </location>
</feature>
<feature type="compositionally biased region" description="Basic and acidic residues" evidence="1">
    <location>
        <begin position="708"/>
        <end position="725"/>
    </location>
</feature>
<reference evidence="2" key="1">
    <citation type="submission" date="2021-01" db="EMBL/GenBank/DDBJ databases">
        <authorList>
            <person name="Corre E."/>
            <person name="Pelletier E."/>
            <person name="Niang G."/>
            <person name="Scheremetjew M."/>
            <person name="Finn R."/>
            <person name="Kale V."/>
            <person name="Holt S."/>
            <person name="Cochrane G."/>
            <person name="Meng A."/>
            <person name="Brown T."/>
            <person name="Cohen L."/>
        </authorList>
    </citation>
    <scope>NUCLEOTIDE SEQUENCE</scope>
    <source>
        <strain evidence="2">B650</strain>
    </source>
</reference>
<name>A0A7S2L5M7_9STRA</name>
<feature type="region of interest" description="Disordered" evidence="1">
    <location>
        <begin position="942"/>
        <end position="969"/>
    </location>
</feature>
<proteinExistence type="predicted"/>
<feature type="region of interest" description="Disordered" evidence="1">
    <location>
        <begin position="706"/>
        <end position="761"/>
    </location>
</feature>
<dbReference type="AlphaFoldDB" id="A0A7S2L5M7"/>
<evidence type="ECO:0000256" key="1">
    <source>
        <dbReference type="SAM" id="MobiDB-lite"/>
    </source>
</evidence>
<feature type="compositionally biased region" description="Basic and acidic residues" evidence="1">
    <location>
        <begin position="825"/>
        <end position="844"/>
    </location>
</feature>
<accession>A0A7S2L5M7</accession>
<gene>
    <name evidence="2" type="ORF">LDAN0321_LOCUS15234</name>
</gene>
<feature type="region of interest" description="Disordered" evidence="1">
    <location>
        <begin position="799"/>
        <end position="844"/>
    </location>
</feature>
<protein>
    <submittedName>
        <fullName evidence="2">Uncharacterized protein</fullName>
    </submittedName>
</protein>
<feature type="compositionally biased region" description="Basic residues" evidence="1">
    <location>
        <begin position="743"/>
        <end position="755"/>
    </location>
</feature>
<feature type="region of interest" description="Disordered" evidence="1">
    <location>
        <begin position="860"/>
        <end position="884"/>
    </location>
</feature>
<sequence>MNGGCYSRGRISKRSYKEMRRYRTKIVYNEIGEPESVPICIESDGCHHNRKPHQLSSAKSRSHRHTAQHSIQQMSDFESCASYNGPSVCSKPDLCRTMKLACELFHEKTRADAYALKNNDLKKSIIDITNQHFICTYGSTSIRRQRLNDFFTSIMAYLGSSGVFRAMARMLRLEGTTPLSRDLQDIFFGMKGWLHDRGFVHTSSSPSAWPCIGFSVSRNHMELSFRETVSFLGWSFPPIIIRAIGSYIWSFATSFADGQELREGRSDQDHSWWFAQDGKLVDMHEVLEGVITLIDEFDQTYQHLTHDLFDDGAIPKDVLTPCSSKQITNDGTLNMENKSGAKIWQEERISALKKLQHFLQSLIVQDEGRQGRISEEGLCGTWIKWKKEFSLNIDEDNENVDNVGLLLSDCSGMVEYIEIIAMIHAEILECAYVPNLASIRRNGTFRSFERETCEKLVEFVKHYRFKRCRTEMNSTDLQPFQRSTVSSFDPFSISAPPRRNVRTCPPMYRQVTRIEHNRNYFERPYTSADMLRKSPLRSDDSIPKDKPVKWVDMSFSDCANLGTKLEGKPKTKEYLNFTEGQISAQHDVIGTANSLDFEHVDSKLRIFPNIYIRFPGVSPMQSDVCSRVQNPVGGHIGFSPRKQANTSIMDQSSCEDIAAAAQASKTIVPELSHVGDHLTDRDTIGDFMNRYSLARKMCAKRRQSSLRCDSHSSADGATTKKGERVVKRKPPLPKLSSTSFRSGFKHVRSRRRTKDKVKEPQVKAAKSIVTKEVYDCASDCVFEAHGFASKDRDMKTLQFQEGQSSEENNFDAINASDSSSSGKNHRCESKFQEDVDDEHKDSDFDHSISDIVDAYQKPAPISGLFEGSSNSDDSTDYLGHIHDTEPPLEKLHDQHALTPNTTAEEKINHGFKIKNIAADLSPSASHPGSAADVSLRSIVAASNGQSHQRGNKPQYVEGTNHHPQGKNRQENIPRTIIIPEMASSEKLMLSPENCRVESGESATAGIICRRSSLDQADGEKMHTEITRASMQEMTRCFEKLLMEFFHYIPKASTISQERVTQQMILLHQTYFLSDASPMNCRLLDDGSNKPSTLVDAEIESHLTLLDIRLHGRCSEYGRIGEDICLQLEDVFDWNCYFKKEEKALLNIFSKKFYLHNELMKHRKGTRLFDPER</sequence>